<dbReference type="AlphaFoldDB" id="A0A0K1PN43"/>
<feature type="compositionally biased region" description="Basic and acidic residues" evidence="1">
    <location>
        <begin position="426"/>
        <end position="444"/>
    </location>
</feature>
<dbReference type="PROSITE" id="PS50012">
    <property type="entry name" value="RCC1_3"/>
    <property type="match status" value="1"/>
</dbReference>
<keyword evidence="2" id="KW-0732">Signal</keyword>
<keyword evidence="4" id="KW-1185">Reference proteome</keyword>
<dbReference type="GO" id="GO:0005737">
    <property type="term" value="C:cytoplasm"/>
    <property type="evidence" value="ECO:0007669"/>
    <property type="project" value="TreeGrafter"/>
</dbReference>
<dbReference type="PROSITE" id="PS51257">
    <property type="entry name" value="PROKAR_LIPOPROTEIN"/>
    <property type="match status" value="1"/>
</dbReference>
<dbReference type="GO" id="GO:0005085">
    <property type="term" value="F:guanyl-nucleotide exchange factor activity"/>
    <property type="evidence" value="ECO:0007669"/>
    <property type="project" value="TreeGrafter"/>
</dbReference>
<dbReference type="STRING" id="1391654.AKJ09_01624"/>
<dbReference type="PANTHER" id="PTHR45982">
    <property type="entry name" value="REGULATOR OF CHROMOSOME CONDENSATION"/>
    <property type="match status" value="1"/>
</dbReference>
<feature type="region of interest" description="Disordered" evidence="1">
    <location>
        <begin position="421"/>
        <end position="457"/>
    </location>
</feature>
<dbReference type="SUPFAM" id="SSF50985">
    <property type="entry name" value="RCC1/BLIP-II"/>
    <property type="match status" value="2"/>
</dbReference>
<dbReference type="InterPro" id="IPR009091">
    <property type="entry name" value="RCC1/BLIP-II"/>
</dbReference>
<evidence type="ECO:0000256" key="2">
    <source>
        <dbReference type="SAM" id="SignalP"/>
    </source>
</evidence>
<dbReference type="KEGG" id="llu:AKJ09_01624"/>
<dbReference type="InterPro" id="IPR051553">
    <property type="entry name" value="Ran_GTPase-activating"/>
</dbReference>
<dbReference type="PANTHER" id="PTHR45982:SF1">
    <property type="entry name" value="REGULATOR OF CHROMOSOME CONDENSATION"/>
    <property type="match status" value="1"/>
</dbReference>
<accession>A0A0K1PN43</accession>
<organism evidence="3 4">
    <name type="scientific">Labilithrix luteola</name>
    <dbReference type="NCBI Taxonomy" id="1391654"/>
    <lineage>
        <taxon>Bacteria</taxon>
        <taxon>Pseudomonadati</taxon>
        <taxon>Myxococcota</taxon>
        <taxon>Polyangia</taxon>
        <taxon>Polyangiales</taxon>
        <taxon>Labilitrichaceae</taxon>
        <taxon>Labilithrix</taxon>
    </lineage>
</organism>
<dbReference type="InterPro" id="IPR000408">
    <property type="entry name" value="Reg_chr_condens"/>
</dbReference>
<sequence length="457" mass="46914">MKQRARLLILAATPIAAAVGVFACSSDEERPYFVALADGGSDAPATSIESGAAPGDGGVTDARVPFDAADEPIACTAKPCVTQLVAGLEHFCALLEDKTVRCWGGDIALGTLDGGSSLARPISMGLWDVEQISAGGYTTCARLTAGTVKCWGTSFGNELGLEPPGPDYDSHDPTTVARDGGALDGFVRVDVGRSGVTFAVKTSGELWSWGNNRTNALGRPRELDFWGDAWLGPGPVTYLAGESVASAGGVSTSSSDSVAFAITSDRRLRTWGTSNQMVAYPGPVPTVVDGLENVGSVAATETNICAVADGYLYCWGKNGLLACTGSPSAATSPIAISTRSEVSAQQVSLGVNNTCVRLTDGTVECCGNDKRGQLGRAASDAGSSPSSSAAILTQANAFTGYAVQVAVGSTTVCALVQGERCSAGEATRRASSVRERSTNSDTQRRSPSTSIEARKTP</sequence>
<evidence type="ECO:0000313" key="4">
    <source>
        <dbReference type="Proteomes" id="UP000064967"/>
    </source>
</evidence>
<dbReference type="EMBL" id="CP012333">
    <property type="protein sequence ID" value="AKU94960.1"/>
    <property type="molecule type" value="Genomic_DNA"/>
</dbReference>
<proteinExistence type="predicted"/>
<gene>
    <name evidence="3" type="ORF">AKJ09_01624</name>
</gene>
<evidence type="ECO:0000256" key="1">
    <source>
        <dbReference type="SAM" id="MobiDB-lite"/>
    </source>
</evidence>
<evidence type="ECO:0008006" key="5">
    <source>
        <dbReference type="Google" id="ProtNLM"/>
    </source>
</evidence>
<feature type="signal peptide" evidence="2">
    <location>
        <begin position="1"/>
        <end position="23"/>
    </location>
</feature>
<dbReference type="Proteomes" id="UP000064967">
    <property type="component" value="Chromosome"/>
</dbReference>
<evidence type="ECO:0000313" key="3">
    <source>
        <dbReference type="EMBL" id="AKU94960.1"/>
    </source>
</evidence>
<protein>
    <recommendedName>
        <fullName evidence="5">BNR repeat domain protein</fullName>
    </recommendedName>
</protein>
<name>A0A0K1PN43_9BACT</name>
<dbReference type="Gene3D" id="2.130.10.30">
    <property type="entry name" value="Regulator of chromosome condensation 1/beta-lactamase-inhibitor protein II"/>
    <property type="match status" value="2"/>
</dbReference>
<feature type="chain" id="PRO_5005466035" description="BNR repeat domain protein" evidence="2">
    <location>
        <begin position="24"/>
        <end position="457"/>
    </location>
</feature>
<dbReference type="Pfam" id="PF13540">
    <property type="entry name" value="RCC1_2"/>
    <property type="match status" value="3"/>
</dbReference>
<reference evidence="3 4" key="1">
    <citation type="submission" date="2015-08" db="EMBL/GenBank/DDBJ databases">
        <authorList>
            <person name="Babu N.S."/>
            <person name="Beckwith C.J."/>
            <person name="Beseler K.G."/>
            <person name="Brison A."/>
            <person name="Carone J.V."/>
            <person name="Caskin T.P."/>
            <person name="Diamond M."/>
            <person name="Durham M.E."/>
            <person name="Foxe J.M."/>
            <person name="Go M."/>
            <person name="Henderson B.A."/>
            <person name="Jones I.B."/>
            <person name="McGettigan J.A."/>
            <person name="Micheletti S.J."/>
            <person name="Nasrallah M.E."/>
            <person name="Ortiz D."/>
            <person name="Piller C.R."/>
            <person name="Privatt S.R."/>
            <person name="Schneider S.L."/>
            <person name="Sharp S."/>
            <person name="Smith T.C."/>
            <person name="Stanton J.D."/>
            <person name="Ullery H.E."/>
            <person name="Wilson R.J."/>
            <person name="Serrano M.G."/>
            <person name="Buck G."/>
            <person name="Lee V."/>
            <person name="Wang Y."/>
            <person name="Carvalho R."/>
            <person name="Voegtly L."/>
            <person name="Shi R."/>
            <person name="Duckworth R."/>
            <person name="Johnson A."/>
            <person name="Loviza R."/>
            <person name="Walstead R."/>
            <person name="Shah Z."/>
            <person name="Kiflezghi M."/>
            <person name="Wade K."/>
            <person name="Ball S.L."/>
            <person name="Bradley K.W."/>
            <person name="Asai D.J."/>
            <person name="Bowman C.A."/>
            <person name="Russell D.A."/>
            <person name="Pope W.H."/>
            <person name="Jacobs-Sera D."/>
            <person name="Hendrix R.W."/>
            <person name="Hatfull G.F."/>
        </authorList>
    </citation>
    <scope>NUCLEOTIDE SEQUENCE [LARGE SCALE GENOMIC DNA]</scope>
    <source>
        <strain evidence="3 4">DSM 27648</strain>
    </source>
</reference>